<dbReference type="SUPFAM" id="SSF46689">
    <property type="entry name" value="Homeodomain-like"/>
    <property type="match status" value="1"/>
</dbReference>
<dbReference type="EMBL" id="JAMYWD010000002">
    <property type="protein sequence ID" value="KAJ4978777.1"/>
    <property type="molecule type" value="Genomic_DNA"/>
</dbReference>
<evidence type="ECO:0000256" key="3">
    <source>
        <dbReference type="SAM" id="MobiDB-lite"/>
    </source>
</evidence>
<feature type="compositionally biased region" description="Polar residues" evidence="3">
    <location>
        <begin position="177"/>
        <end position="191"/>
    </location>
</feature>
<name>A0A9Q0R0R6_9MAGN</name>
<keyword evidence="6" id="KW-1185">Reference proteome</keyword>
<dbReference type="CDD" id="cd00167">
    <property type="entry name" value="SANT"/>
    <property type="match status" value="1"/>
</dbReference>
<evidence type="ECO:0000256" key="1">
    <source>
        <dbReference type="ARBA" id="ARBA00023125"/>
    </source>
</evidence>
<evidence type="ECO:0000313" key="6">
    <source>
        <dbReference type="Proteomes" id="UP001141806"/>
    </source>
</evidence>
<gene>
    <name evidence="5" type="ORF">NE237_009557</name>
</gene>
<dbReference type="GO" id="GO:0007389">
    <property type="term" value="P:pattern specification process"/>
    <property type="evidence" value="ECO:0007669"/>
    <property type="project" value="TreeGrafter"/>
</dbReference>
<keyword evidence="2" id="KW-0539">Nucleus</keyword>
<organism evidence="5 6">
    <name type="scientific">Protea cynaroides</name>
    <dbReference type="NCBI Taxonomy" id="273540"/>
    <lineage>
        <taxon>Eukaryota</taxon>
        <taxon>Viridiplantae</taxon>
        <taxon>Streptophyta</taxon>
        <taxon>Embryophyta</taxon>
        <taxon>Tracheophyta</taxon>
        <taxon>Spermatophyta</taxon>
        <taxon>Magnoliopsida</taxon>
        <taxon>Proteales</taxon>
        <taxon>Proteaceae</taxon>
        <taxon>Protea</taxon>
    </lineage>
</organism>
<dbReference type="SMART" id="SM00717">
    <property type="entry name" value="SANT"/>
    <property type="match status" value="1"/>
</dbReference>
<dbReference type="PANTHER" id="PTHR21677">
    <property type="entry name" value="CRAMPED PROTEIN"/>
    <property type="match status" value="1"/>
</dbReference>
<accession>A0A9Q0R0R6</accession>
<evidence type="ECO:0000313" key="5">
    <source>
        <dbReference type="EMBL" id="KAJ4978777.1"/>
    </source>
</evidence>
<dbReference type="GO" id="GO:0003677">
    <property type="term" value="F:DNA binding"/>
    <property type="evidence" value="ECO:0007669"/>
    <property type="project" value="UniProtKB-KW"/>
</dbReference>
<protein>
    <recommendedName>
        <fullName evidence="4">SANT domain-containing protein</fullName>
    </recommendedName>
</protein>
<keyword evidence="1" id="KW-0238">DNA-binding</keyword>
<dbReference type="InterPro" id="IPR009057">
    <property type="entry name" value="Homeodomain-like_sf"/>
</dbReference>
<dbReference type="Gene3D" id="1.20.58.1880">
    <property type="match status" value="1"/>
</dbReference>
<sequence length="820" mass="90697">MNTKLQVSLELDAPCLSENLLAKDGDSGAISSTNVVSSQQPVKKQTRQWAAWTRQEEESFFNALRQVGKNFEKITCRVQSKNKDQVRHYYYRLVRRMNKLLGPGFSLDAKNSKDTNAAMLRWWSLLEKYSCKASKLHLKPRRFKLFIEALEHQLLKDRKKSIRRRPVQLEICPPGSPTTIPLHSKTSGQDTRSVKVVVDSQIIQKVGSGKGSSMKRSASIGINRSNNKGDSSTLRTARQRRKTGAASSAAYKRWEKAAIAGVSLVADAAEHLERTTDKKISPDQGTLDESFLQLVVVPCGQKSIESVGNDLPQLPMLACSQYEVRENSGLAAVKLKLQLFPIDEGTRRALEKEEHNPHLELTLSGRKKMSSVLDHLNRKWGNSSIASGELILFPYNVQRENLVVYQRWTQDTIACAADVYASLGSPPIFRLRYGWFRSIELELPKFHEPSTPIHFQEEHRSMNVSEEREQSVDAALTNQYSEQLSECLKDQPTPIMESTSHIPSFTDMSEEMTDYAITEPQNNLLVSSTHSSLLIKETGAGNIRKQLEDVDNPRMSSGTSLSAREWADSLTNISIGDLLSDEFRAVESACIDQPTGGGSQYLQQIPFTCESFDAAIAAHLSGQEDRSGLLSDQVQVSHLSSIWDAEETCDGFSFQKVADSNSETASAVESASLGTCKLGGNTNSMSTRGLVEEFPEEQHLSDSGCEGDPMGNCEPNTQSPDNAPNACGPDYSDDVNALTDIYWPDSLGPLDFDVPSSRYHAQDLIFGDNASLSGLNRLIASSLDAFQNCAFFGLDKKEPSSTSEVRATSSFSDYKIGGEV</sequence>
<dbReference type="PROSITE" id="PS51293">
    <property type="entry name" value="SANT"/>
    <property type="match status" value="1"/>
</dbReference>
<dbReference type="Pfam" id="PF00249">
    <property type="entry name" value="Myb_DNA-binding"/>
    <property type="match status" value="1"/>
</dbReference>
<comment type="caution">
    <text evidence="5">The sequence shown here is derived from an EMBL/GenBank/DDBJ whole genome shotgun (WGS) entry which is preliminary data.</text>
</comment>
<dbReference type="InterPro" id="IPR001005">
    <property type="entry name" value="SANT/Myb"/>
</dbReference>
<evidence type="ECO:0000259" key="4">
    <source>
        <dbReference type="PROSITE" id="PS51293"/>
    </source>
</evidence>
<dbReference type="PANTHER" id="PTHR21677:SF1">
    <property type="entry name" value="PROTEIN CRAMPED-LIKE"/>
    <property type="match status" value="1"/>
</dbReference>
<feature type="region of interest" description="Disordered" evidence="3">
    <location>
        <begin position="169"/>
        <end position="191"/>
    </location>
</feature>
<dbReference type="FunFam" id="1.10.10.60:FF:000287">
    <property type="entry name" value="TSL-kinase interacting protein 1"/>
    <property type="match status" value="1"/>
</dbReference>
<feature type="domain" description="SANT" evidence="4">
    <location>
        <begin position="52"/>
        <end position="98"/>
    </location>
</feature>
<dbReference type="AlphaFoldDB" id="A0A9Q0R0R6"/>
<feature type="region of interest" description="Disordered" evidence="3">
    <location>
        <begin position="207"/>
        <end position="247"/>
    </location>
</feature>
<evidence type="ECO:0000256" key="2">
    <source>
        <dbReference type="ARBA" id="ARBA00023242"/>
    </source>
</evidence>
<dbReference type="GO" id="GO:0003682">
    <property type="term" value="F:chromatin binding"/>
    <property type="evidence" value="ECO:0007669"/>
    <property type="project" value="InterPro"/>
</dbReference>
<proteinExistence type="predicted"/>
<reference evidence="5" key="1">
    <citation type="journal article" date="2023" name="Plant J.">
        <title>The genome of the king protea, Protea cynaroides.</title>
        <authorList>
            <person name="Chang J."/>
            <person name="Duong T.A."/>
            <person name="Schoeman C."/>
            <person name="Ma X."/>
            <person name="Roodt D."/>
            <person name="Barker N."/>
            <person name="Li Z."/>
            <person name="Van de Peer Y."/>
            <person name="Mizrachi E."/>
        </authorList>
    </citation>
    <scope>NUCLEOTIDE SEQUENCE</scope>
    <source>
        <tissue evidence="5">Young leaves</tissue>
    </source>
</reference>
<feature type="compositionally biased region" description="Polar residues" evidence="3">
    <location>
        <begin position="214"/>
        <end position="236"/>
    </location>
</feature>
<dbReference type="Proteomes" id="UP001141806">
    <property type="component" value="Unassembled WGS sequence"/>
</dbReference>
<dbReference type="OrthoDB" id="515799at2759"/>
<dbReference type="InterPro" id="IPR055315">
    <property type="entry name" value="Cramped-like"/>
</dbReference>
<dbReference type="GO" id="GO:0005634">
    <property type="term" value="C:nucleus"/>
    <property type="evidence" value="ECO:0007669"/>
    <property type="project" value="TreeGrafter"/>
</dbReference>
<dbReference type="InterPro" id="IPR017884">
    <property type="entry name" value="SANT_dom"/>
</dbReference>